<name>A0A0K2SGY5_LIMPI</name>
<evidence type="ECO:0000259" key="1">
    <source>
        <dbReference type="PROSITE" id="PS51464"/>
    </source>
</evidence>
<protein>
    <recommendedName>
        <fullName evidence="1">SIS domain-containing protein</fullName>
    </recommendedName>
</protein>
<reference evidence="3" key="1">
    <citation type="submission" date="2015-07" db="EMBL/GenBank/DDBJ databases">
        <title>Complete genome sequence and phylogenetic analysis of Limnochorda pilosa.</title>
        <authorList>
            <person name="Watanabe M."/>
            <person name="Kojima H."/>
            <person name="Fukui M."/>
        </authorList>
    </citation>
    <scope>NUCLEOTIDE SEQUENCE [LARGE SCALE GENOMIC DNA]</scope>
    <source>
        <strain evidence="3">HC45</strain>
    </source>
</reference>
<dbReference type="EMBL" id="AP014924">
    <property type="protein sequence ID" value="BAS26373.1"/>
    <property type="molecule type" value="Genomic_DNA"/>
</dbReference>
<dbReference type="PANTHER" id="PTHR30390">
    <property type="entry name" value="SEDOHEPTULOSE 7-PHOSPHATE ISOMERASE / DNAA INITIATOR-ASSOCIATING FACTOR FOR REPLICATION INITIATION"/>
    <property type="match status" value="1"/>
</dbReference>
<evidence type="ECO:0000313" key="2">
    <source>
        <dbReference type="EMBL" id="BAS26373.1"/>
    </source>
</evidence>
<dbReference type="AlphaFoldDB" id="A0A0K2SGY5"/>
<sequence length="257" mass="26623">MSASAYLSAISSLLSKIEESELPKIQAAARACADSIEKGGWVYSFGSGHSVIPVMDVFPRYGSFVGFMPITDPRLMWTSVLGPGGAPGILWLERQEGYVATLLSGYVLRPEDTLIVYSHGGLNAAPVEAAAYARRSGTTVIAVTSGDNHVRASATHSSGKKLGDLADVLIDNCVPLEDALVSVDGVVAPVGAGSTVAVTAITSALVAEVAAELARRGRPPVPFASPNIHGIPPSHNEGVFEAFRLRVAGSAARGAKD</sequence>
<organism evidence="2 3">
    <name type="scientific">Limnochorda pilosa</name>
    <dbReference type="NCBI Taxonomy" id="1555112"/>
    <lineage>
        <taxon>Bacteria</taxon>
        <taxon>Bacillati</taxon>
        <taxon>Bacillota</taxon>
        <taxon>Limnochordia</taxon>
        <taxon>Limnochordales</taxon>
        <taxon>Limnochordaceae</taxon>
        <taxon>Limnochorda</taxon>
    </lineage>
</organism>
<dbReference type="KEGG" id="lpil:LIP_0516"/>
<reference evidence="3" key="2">
    <citation type="journal article" date="2016" name="Int. J. Syst. Evol. Microbiol.">
        <title>Complete genome sequence and cell structure of Limnochorda pilosa, a Gram-negative spore-former within the phylum Firmicutes.</title>
        <authorList>
            <person name="Watanabe M."/>
            <person name="Kojima H."/>
            <person name="Fukui M."/>
        </authorList>
    </citation>
    <scope>NUCLEOTIDE SEQUENCE [LARGE SCALE GENOMIC DNA]</scope>
    <source>
        <strain evidence="3">HC45</strain>
    </source>
</reference>
<feature type="domain" description="SIS" evidence="1">
    <location>
        <begin position="32"/>
        <end position="219"/>
    </location>
</feature>
<dbReference type="Gene3D" id="3.40.50.10490">
    <property type="entry name" value="Glucose-6-phosphate isomerase like protein, domain 1"/>
    <property type="match status" value="1"/>
</dbReference>
<dbReference type="Pfam" id="PF13580">
    <property type="entry name" value="SIS_2"/>
    <property type="match status" value="1"/>
</dbReference>
<keyword evidence="3" id="KW-1185">Reference proteome</keyword>
<evidence type="ECO:0000313" key="3">
    <source>
        <dbReference type="Proteomes" id="UP000065807"/>
    </source>
</evidence>
<dbReference type="OrthoDB" id="9805185at2"/>
<accession>A0A0K2SGY5</accession>
<dbReference type="RefSeq" id="WP_068133871.1">
    <property type="nucleotide sequence ID" value="NZ_AP014924.1"/>
</dbReference>
<dbReference type="PANTHER" id="PTHR30390:SF7">
    <property type="entry name" value="PHOSPHOHEPTOSE ISOMERASE"/>
    <property type="match status" value="1"/>
</dbReference>
<dbReference type="InterPro" id="IPR046348">
    <property type="entry name" value="SIS_dom_sf"/>
</dbReference>
<dbReference type="NCBIfam" id="NF002805">
    <property type="entry name" value="PRK02947.1"/>
    <property type="match status" value="1"/>
</dbReference>
<dbReference type="PROSITE" id="PS51464">
    <property type="entry name" value="SIS"/>
    <property type="match status" value="1"/>
</dbReference>
<dbReference type="GO" id="GO:1901135">
    <property type="term" value="P:carbohydrate derivative metabolic process"/>
    <property type="evidence" value="ECO:0007669"/>
    <property type="project" value="InterPro"/>
</dbReference>
<dbReference type="InterPro" id="IPR001347">
    <property type="entry name" value="SIS_dom"/>
</dbReference>
<dbReference type="SUPFAM" id="SSF53697">
    <property type="entry name" value="SIS domain"/>
    <property type="match status" value="1"/>
</dbReference>
<dbReference type="GO" id="GO:0097367">
    <property type="term" value="F:carbohydrate derivative binding"/>
    <property type="evidence" value="ECO:0007669"/>
    <property type="project" value="InterPro"/>
</dbReference>
<dbReference type="PATRIC" id="fig|1555112.3.peg.538"/>
<dbReference type="Proteomes" id="UP000065807">
    <property type="component" value="Chromosome"/>
</dbReference>
<gene>
    <name evidence="2" type="ORF">LIP_0516</name>
</gene>
<proteinExistence type="predicted"/>
<dbReference type="STRING" id="1555112.LIP_0516"/>
<dbReference type="InterPro" id="IPR050099">
    <property type="entry name" value="SIS_GmhA/DiaA_subfam"/>
</dbReference>